<gene>
    <name evidence="3" type="ORF">LAZ67_3001384</name>
</gene>
<protein>
    <recommendedName>
        <fullName evidence="1">RNA-directed DNA polymerase</fullName>
        <ecNumber evidence="1">2.7.7.49</ecNumber>
    </recommendedName>
</protein>
<dbReference type="PANTHER" id="PTHR37984">
    <property type="entry name" value="PROTEIN CBG26694"/>
    <property type="match status" value="1"/>
</dbReference>
<evidence type="ECO:0000256" key="1">
    <source>
        <dbReference type="ARBA" id="ARBA00012493"/>
    </source>
</evidence>
<organism evidence="3 4">
    <name type="scientific">Cordylochernes scorpioides</name>
    <dbReference type="NCBI Taxonomy" id="51811"/>
    <lineage>
        <taxon>Eukaryota</taxon>
        <taxon>Metazoa</taxon>
        <taxon>Ecdysozoa</taxon>
        <taxon>Arthropoda</taxon>
        <taxon>Chelicerata</taxon>
        <taxon>Arachnida</taxon>
        <taxon>Pseudoscorpiones</taxon>
        <taxon>Cheliferoidea</taxon>
        <taxon>Chernetidae</taxon>
        <taxon>Cordylochernes</taxon>
    </lineage>
</organism>
<dbReference type="Proteomes" id="UP001235939">
    <property type="component" value="Chromosome 03"/>
</dbReference>
<proteinExistence type="predicted"/>
<evidence type="ECO:0000259" key="2">
    <source>
        <dbReference type="Pfam" id="PF17921"/>
    </source>
</evidence>
<dbReference type="EC" id="2.7.7.49" evidence="1"/>
<evidence type="ECO:0000313" key="3">
    <source>
        <dbReference type="EMBL" id="UYV64627.1"/>
    </source>
</evidence>
<evidence type="ECO:0000313" key="4">
    <source>
        <dbReference type="Proteomes" id="UP001235939"/>
    </source>
</evidence>
<name>A0ABY6K7V9_9ARAC</name>
<dbReference type="Gene3D" id="1.10.340.70">
    <property type="match status" value="1"/>
</dbReference>
<dbReference type="InterPro" id="IPR050951">
    <property type="entry name" value="Retrovirus_Pol_polyprotein"/>
</dbReference>
<dbReference type="EMBL" id="CP092865">
    <property type="protein sequence ID" value="UYV64627.1"/>
    <property type="molecule type" value="Genomic_DNA"/>
</dbReference>
<dbReference type="InterPro" id="IPR041588">
    <property type="entry name" value="Integrase_H2C2"/>
</dbReference>
<sequence>MLTKKFEAQQEDTTLKAVFNYLEQGWSDKKKMSQDLLSYWHVKDELGVQNGLLMRSCRLVIPASMKLKILDKLHAGHFGITKTRLRARETVWWPGISEEIAETVRRCSVFTSSNEEVAMKNRLDKAKRLISMIRVGRLSDIVWTDEKIFTAEVTHISQNHR</sequence>
<dbReference type="Pfam" id="PF17921">
    <property type="entry name" value="Integrase_H2C2"/>
    <property type="match status" value="1"/>
</dbReference>
<dbReference type="PANTHER" id="PTHR37984:SF5">
    <property type="entry name" value="PROTEIN NYNRIN-LIKE"/>
    <property type="match status" value="1"/>
</dbReference>
<reference evidence="3 4" key="1">
    <citation type="submission" date="2022-01" db="EMBL/GenBank/DDBJ databases">
        <title>A chromosomal length assembly of Cordylochernes scorpioides.</title>
        <authorList>
            <person name="Zeh D."/>
            <person name="Zeh J."/>
        </authorList>
    </citation>
    <scope>NUCLEOTIDE SEQUENCE [LARGE SCALE GENOMIC DNA]</scope>
    <source>
        <strain evidence="3">IN4F17</strain>
        <tissue evidence="3">Whole Body</tissue>
    </source>
</reference>
<accession>A0ABY6K7V9</accession>
<feature type="domain" description="Integrase zinc-binding" evidence="2">
    <location>
        <begin position="61"/>
        <end position="109"/>
    </location>
</feature>
<keyword evidence="4" id="KW-1185">Reference proteome</keyword>